<dbReference type="EMBL" id="MFSU01000025">
    <property type="protein sequence ID" value="OGI48564.1"/>
    <property type="molecule type" value="Genomic_DNA"/>
</dbReference>
<dbReference type="STRING" id="1817760.A2151_01590"/>
<evidence type="ECO:0000313" key="1">
    <source>
        <dbReference type="EMBL" id="OGI48564.1"/>
    </source>
</evidence>
<protein>
    <recommendedName>
        <fullName evidence="3">Nucleotidyltransferase</fullName>
    </recommendedName>
</protein>
<evidence type="ECO:0008006" key="3">
    <source>
        <dbReference type="Google" id="ProtNLM"/>
    </source>
</evidence>
<dbReference type="Proteomes" id="UP000178885">
    <property type="component" value="Unassembled WGS sequence"/>
</dbReference>
<proteinExistence type="predicted"/>
<sequence>MSVEAARIMADEGVRDFHLAKRKAADRLNVAERKHLPSNEEIEAALKQHLALFHGDRLARDLRRMREIALQAMRFLQRFNPRLVGPVLTGLLTAEAPIQLHIAADSPEEVGFLLSDHSIPHEQTEKRLRFGGERYEAVPVYRFDAESTPIEVYVFRPEDLREPPLSPVDGRPMRRATLKEVAELPASRSA</sequence>
<organism evidence="1 2">
    <name type="scientific">Candidatus Muproteobacteria bacterium RBG_16_65_34</name>
    <dbReference type="NCBI Taxonomy" id="1817760"/>
    <lineage>
        <taxon>Bacteria</taxon>
        <taxon>Pseudomonadati</taxon>
        <taxon>Pseudomonadota</taxon>
        <taxon>Candidatus Muproteobacteria</taxon>
    </lineage>
</organism>
<dbReference type="AlphaFoldDB" id="A0A1F6TTV7"/>
<accession>A0A1F6TTV7</accession>
<comment type="caution">
    <text evidence="1">The sequence shown here is derived from an EMBL/GenBank/DDBJ whole genome shotgun (WGS) entry which is preliminary data.</text>
</comment>
<gene>
    <name evidence="1" type="ORF">A2151_01590</name>
</gene>
<evidence type="ECO:0000313" key="2">
    <source>
        <dbReference type="Proteomes" id="UP000178885"/>
    </source>
</evidence>
<name>A0A1F6TTV7_9PROT</name>
<reference evidence="1 2" key="1">
    <citation type="journal article" date="2016" name="Nat. Commun.">
        <title>Thousands of microbial genomes shed light on interconnected biogeochemical processes in an aquifer system.</title>
        <authorList>
            <person name="Anantharaman K."/>
            <person name="Brown C.T."/>
            <person name="Hug L.A."/>
            <person name="Sharon I."/>
            <person name="Castelle C.J."/>
            <person name="Probst A.J."/>
            <person name="Thomas B.C."/>
            <person name="Singh A."/>
            <person name="Wilkins M.J."/>
            <person name="Karaoz U."/>
            <person name="Brodie E.L."/>
            <person name="Williams K.H."/>
            <person name="Hubbard S.S."/>
            <person name="Banfield J.F."/>
        </authorList>
    </citation>
    <scope>NUCLEOTIDE SEQUENCE [LARGE SCALE GENOMIC DNA]</scope>
</reference>